<dbReference type="Pfam" id="PF25023">
    <property type="entry name" value="TEN_YD-shell"/>
    <property type="match status" value="1"/>
</dbReference>
<dbReference type="SMART" id="SM00306">
    <property type="entry name" value="HintN"/>
    <property type="match status" value="1"/>
</dbReference>
<dbReference type="InterPro" id="IPR006141">
    <property type="entry name" value="Intein_N"/>
</dbReference>
<sequence length="2294" mass="245798">MSSPPWYRSPRPAWRTGRRRAALVLGLALSIGLLPQYSPQALAANDGLTKPKTQTELDDPVRGKNAEPDRFKQGDDAAKAAVKDAEKTAWPKAATAEVALSSDKATRAKGLPLTARATGGRDAADSLRVEVLGRKATTAAGVDGVLFTVARADGEDSRGTAQVALDYSAFADAFGGGYGSRLRLAQYPDCVLTTPEKKSCSTPTFLRSTNNAAQQTLTAKVTAAGDTAGTGTQLVRAATASTSSATVLAATAGAEGDGGDYKATSLKASSEWGVDTSSGAFTWSYPLTTPPVPGGSQPNVGLSYNSQSVDGQTAATNNQGSWIGQGFTYEPGFIERNYKACADDGHEDTYGDQCWAYDNATLSLAGGTSGEIVKDDTTGEWRVSGDDNSKVEKLTDATNGDNNGEHWKVTTTDGTQYFFGLGRLPGYSSGKEETASTWTVPVYGDDSGEPCHAAAFADSHCVQAWRWNLDHVIDPHGNVMSYYYGKETNHYTQGLKTGENGKAYVRGGYLKRIDYGQRAGKVYSTEPSARVVFTTAERCVGDLTDCEASDLTDATAADWPDVPWDQNCKADTKCAGQNSPTFWTRKKLTKITTQIRTGDSTYSAVDEWALSHDFTDNGDGSKSLWLKAIDHTGKVGTDVPMPSVELYGQQLASRVDVAGDNIQPFHRFRLSAVKNETGGVLSVNYADTQCTSSTLPAEDSSTKRCFPVKWSPPGAEEPIVDWFHKYVVASVVEQDLIGGNAEKITSYTYLGDAGWRKVRPDGITTAEFRTWGDWRGYGRVRVETSGGTNSAANTRAEHIFFRGLDGDVDADGDSRSATVKDSAGTSYEDSDWKAGQELETITYNGSDITQRAVTLPWTHVTATRVEDWGTRRARYLRPGSVDTYVSLGSGNWRHLKSTTAYDDEAGRAIRVDDDGEVGVADNECTRTEYADNASLHLYSYVSRVEKVGVDCSTTPNRRTDVISDELTHYDGSTTLGAAPTKGDATMTKKLSAHDGTTATYRTTAATTYDDHGRPLVVKDAQTTSSATAYTSSTTYTDTYGLATKSTTTNRLGWTTSTEYAPQRGLPSAKVDQNGKRTELAYDGAGRLTSVWLPDRIGLSASIKYQYLVRGDDAPTAVHTQRIENDGTSYGSEWSLYDGLLRPRQVQTEGADGGRMVADTLYDGSGRVMKVNDTYSTAGAPSATLFEPVDADLDAQTVTEYDGVGRVTATIFKVQGVEKYRTTYAYGGDRVTTTPPTGGTKSTVVTDARDRTTARIQYPASGDAVTTTYDYTDAGLLSHVTDNQGNAWSYTYDQLGRKKSAADPDAGDTTFTYDELDRQTSYTVNGNRTSTVYDELGRAVSTWDGDATTGTRLSVTRYDTVAKGELYGVYTYRDGAVYSSVTYPTLDPENDYKPVSTKYFLSKTAEPQLGGTYEFTTQYNDDGTVQGQGLPAAGGLTGEALSYRYDELQRPVALNTSLGGGNGSYVSDVTYSPTSNLEQLELSTGDSSAPKTWITNTFEQGTDRLTRSRMDVQGAPSVAYDARYTYTAVGDVLSVADTPSGGTSDVQCFAYDGMRRLTDMWTSSVTPGRASGTGASESACSSGASSSTVGGAAPYWTEYGYDSIGNRTSDVRHGLNGGPTSTRSYRYGEKGSGPDGGTSGAHTVSSITETTTATGTTPQITSEDTYTYDASGNTRTRVLDGDTQALDWDRQGELTKVTNADGSVTSYKYDALGQRILRDTPAEKTFYLPGMELHLAKSTSTVTATRYYTFASITVAMREADGVRFLAADHQGTAQLAVDAGTGETTRRRSDPFGNARDESTSSSTGWVNDKGFVGGTIQGSTGLTTLGAREYDTDTGRFISADPIVDYTDPQQINGYAYSNNNPVTFSDASGLRLAECVGGWQECGPWPTGHKRGAVSANPDGTGGPAPAGNTYTAAQAKADHARAEEEAAKQRAIAIAKELGKIIADELGITDALDCFTTGSLGSCGATAVNIVTSLIGGGPVGKLVSKYWYRLDKAYALGKRVVGLGKKLWSGFKDWRKSKKTADAAESAASSCNSFTPGTRVLMADGSTKRIEDVDIGDEVLATDPETGKTRAEKVTAEIKGTGFKNLVEVTIDTDGEKGTGTASVTATDGHPFWVPELGEWLRAEDLRSGAWLSTSAGTRVRITAVERWSELTATVHNLTVSELHTYYVLAGDEALLVHNRGGRSDPEQVCPIGNYAGGSIPARSKSQRFTDEEHDQIDELGFRFGCHTCGTLDPSGNGRFVPDHQPISSWVPDGTPQRLYPQCRPCSSRQGGWAGRLKSVMKGLYEAKGY</sequence>
<feature type="region of interest" description="Disordered" evidence="2">
    <location>
        <begin position="1609"/>
        <end position="1642"/>
    </location>
</feature>
<dbReference type="PANTHER" id="PTHR32305:SF17">
    <property type="entry name" value="TRNA NUCLEASE WAPA"/>
    <property type="match status" value="1"/>
</dbReference>
<dbReference type="Pfam" id="PF05593">
    <property type="entry name" value="RHS_repeat"/>
    <property type="match status" value="1"/>
</dbReference>
<dbReference type="InterPro" id="IPR056823">
    <property type="entry name" value="TEN-like_YD-shell"/>
</dbReference>
<feature type="compositionally biased region" description="Basic and acidic residues" evidence="2">
    <location>
        <begin position="53"/>
        <end position="76"/>
    </location>
</feature>
<feature type="region of interest" description="Disordered" evidence="2">
    <location>
        <begin position="1780"/>
        <end position="1808"/>
    </location>
</feature>
<feature type="domain" description="Hint" evidence="3">
    <location>
        <begin position="2035"/>
        <end position="2140"/>
    </location>
</feature>
<dbReference type="PANTHER" id="PTHR32305">
    <property type="match status" value="1"/>
</dbReference>
<evidence type="ECO:0000256" key="1">
    <source>
        <dbReference type="ARBA" id="ARBA00022737"/>
    </source>
</evidence>
<accession>A0ABU4MGI6</accession>
<reference evidence="4 5" key="1">
    <citation type="journal article" date="2023" name="Microb. Genom.">
        <title>Mesoterricola silvestris gen. nov., sp. nov., Mesoterricola sediminis sp. nov., Geothrix oryzae sp. nov., Geothrix edaphica sp. nov., Geothrix rubra sp. nov., and Geothrix limicola sp. nov., six novel members of Acidobacteriota isolated from soils.</title>
        <authorList>
            <person name="Weisberg A.J."/>
            <person name="Pearce E."/>
            <person name="Kramer C.G."/>
            <person name="Chang J.H."/>
            <person name="Clarke C.R."/>
        </authorList>
    </citation>
    <scope>NUCLEOTIDE SEQUENCE [LARGE SCALE GENOMIC DNA]</scope>
    <source>
        <strain evidence="4 5">NE20-4-1</strain>
    </source>
</reference>
<evidence type="ECO:0000313" key="5">
    <source>
        <dbReference type="Proteomes" id="UP001282474"/>
    </source>
</evidence>
<protein>
    <submittedName>
        <fullName evidence="4">Polymorphic toxin-type HINT domain-containing protein</fullName>
    </submittedName>
</protein>
<dbReference type="EMBL" id="JARAWJ010000003">
    <property type="protein sequence ID" value="MDX3036594.1"/>
    <property type="molecule type" value="Genomic_DNA"/>
</dbReference>
<feature type="compositionally biased region" description="Low complexity" evidence="2">
    <location>
        <begin position="1569"/>
        <end position="1586"/>
    </location>
</feature>
<dbReference type="InterPro" id="IPR003587">
    <property type="entry name" value="Hint_dom_N"/>
</dbReference>
<evidence type="ECO:0000256" key="2">
    <source>
        <dbReference type="SAM" id="MobiDB-lite"/>
    </source>
</evidence>
<feature type="compositionally biased region" description="Gly residues" evidence="2">
    <location>
        <begin position="1629"/>
        <end position="1638"/>
    </location>
</feature>
<dbReference type="SUPFAM" id="SSF51294">
    <property type="entry name" value="Hedgehog/intein (Hint) domain"/>
    <property type="match status" value="1"/>
</dbReference>
<dbReference type="InterPro" id="IPR022385">
    <property type="entry name" value="Rhs_assc_core"/>
</dbReference>
<dbReference type="NCBIfam" id="TIGR03696">
    <property type="entry name" value="Rhs_assc_core"/>
    <property type="match status" value="1"/>
</dbReference>
<evidence type="ECO:0000259" key="3">
    <source>
        <dbReference type="SMART" id="SM00306"/>
    </source>
</evidence>
<feature type="compositionally biased region" description="Basic and acidic residues" evidence="2">
    <location>
        <begin position="1784"/>
        <end position="1799"/>
    </location>
</feature>
<dbReference type="CDD" id="cd00081">
    <property type="entry name" value="Hint"/>
    <property type="match status" value="1"/>
</dbReference>
<dbReference type="Pfam" id="PF07591">
    <property type="entry name" value="PT-HINT"/>
    <property type="match status" value="1"/>
</dbReference>
<feature type="region of interest" description="Disordered" evidence="2">
    <location>
        <begin position="1564"/>
        <end position="1586"/>
    </location>
</feature>
<name>A0ABU4MGI6_9ACTN</name>
<dbReference type="InterPro" id="IPR031325">
    <property type="entry name" value="RHS_repeat"/>
</dbReference>
<gene>
    <name evidence="4" type="ORF">PV383_05330</name>
</gene>
<evidence type="ECO:0000313" key="4">
    <source>
        <dbReference type="EMBL" id="MDX3036594.1"/>
    </source>
</evidence>
<keyword evidence="5" id="KW-1185">Reference proteome</keyword>
<dbReference type="InterPro" id="IPR006530">
    <property type="entry name" value="YD"/>
</dbReference>
<dbReference type="NCBIfam" id="TIGR01643">
    <property type="entry name" value="YD_repeat_2x"/>
    <property type="match status" value="4"/>
</dbReference>
<dbReference type="RefSeq" id="WP_093790426.1">
    <property type="nucleotide sequence ID" value="NZ_JABXWF010000009.1"/>
</dbReference>
<dbReference type="PROSITE" id="PS50817">
    <property type="entry name" value="INTEIN_N_TER"/>
    <property type="match status" value="1"/>
</dbReference>
<feature type="region of interest" description="Disordered" evidence="2">
    <location>
        <begin position="45"/>
        <end position="76"/>
    </location>
</feature>
<keyword evidence="1" id="KW-0677">Repeat</keyword>
<dbReference type="InterPro" id="IPR050708">
    <property type="entry name" value="T6SS_VgrG/RHS"/>
</dbReference>
<dbReference type="InterPro" id="IPR036844">
    <property type="entry name" value="Hint_dom_sf"/>
</dbReference>
<comment type="caution">
    <text evidence="4">The sequence shown here is derived from an EMBL/GenBank/DDBJ whole genome shotgun (WGS) entry which is preliminary data.</text>
</comment>
<proteinExistence type="predicted"/>
<dbReference type="Gene3D" id="2.180.10.10">
    <property type="entry name" value="RHS repeat-associated core"/>
    <property type="match status" value="2"/>
</dbReference>
<dbReference type="Gene3D" id="2.170.16.10">
    <property type="entry name" value="Hedgehog/Intein (Hint) domain"/>
    <property type="match status" value="1"/>
</dbReference>
<dbReference type="Proteomes" id="UP001282474">
    <property type="component" value="Unassembled WGS sequence"/>
</dbReference>
<organism evidence="4 5">
    <name type="scientific">Streptomyces caniscabiei</name>
    <dbReference type="NCBI Taxonomy" id="2746961"/>
    <lineage>
        <taxon>Bacteria</taxon>
        <taxon>Bacillati</taxon>
        <taxon>Actinomycetota</taxon>
        <taxon>Actinomycetes</taxon>
        <taxon>Kitasatosporales</taxon>
        <taxon>Streptomycetaceae</taxon>
        <taxon>Streptomyces</taxon>
    </lineage>
</organism>